<keyword evidence="2" id="KW-1185">Reference proteome</keyword>
<accession>A0A2Z6PG99</accession>
<evidence type="ECO:0000313" key="2">
    <source>
        <dbReference type="Proteomes" id="UP000242715"/>
    </source>
</evidence>
<evidence type="ECO:0000313" key="1">
    <source>
        <dbReference type="EMBL" id="GAU43247.1"/>
    </source>
</evidence>
<reference evidence="2" key="1">
    <citation type="journal article" date="2017" name="Front. Plant Sci.">
        <title>Climate Clever Clovers: New Paradigm to Reduce the Environmental Footprint of Ruminants by Breeding Low Methanogenic Forages Utilizing Haplotype Variation.</title>
        <authorList>
            <person name="Kaur P."/>
            <person name="Appels R."/>
            <person name="Bayer P.E."/>
            <person name="Keeble-Gagnere G."/>
            <person name="Wang J."/>
            <person name="Hirakawa H."/>
            <person name="Shirasawa K."/>
            <person name="Vercoe P."/>
            <person name="Stefanova K."/>
            <person name="Durmic Z."/>
            <person name="Nichols P."/>
            <person name="Revell C."/>
            <person name="Isobe S.N."/>
            <person name="Edwards D."/>
            <person name="Erskine W."/>
        </authorList>
    </citation>
    <scope>NUCLEOTIDE SEQUENCE [LARGE SCALE GENOMIC DNA]</scope>
    <source>
        <strain evidence="2">cv. Daliak</strain>
    </source>
</reference>
<gene>
    <name evidence="1" type="ORF">TSUD_241380</name>
</gene>
<dbReference type="Proteomes" id="UP000242715">
    <property type="component" value="Unassembled WGS sequence"/>
</dbReference>
<dbReference type="EMBL" id="DF973962">
    <property type="protein sequence ID" value="GAU43247.1"/>
    <property type="molecule type" value="Genomic_DNA"/>
</dbReference>
<organism evidence="1 2">
    <name type="scientific">Trifolium subterraneum</name>
    <name type="common">Subterranean clover</name>
    <dbReference type="NCBI Taxonomy" id="3900"/>
    <lineage>
        <taxon>Eukaryota</taxon>
        <taxon>Viridiplantae</taxon>
        <taxon>Streptophyta</taxon>
        <taxon>Embryophyta</taxon>
        <taxon>Tracheophyta</taxon>
        <taxon>Spermatophyta</taxon>
        <taxon>Magnoliopsida</taxon>
        <taxon>eudicotyledons</taxon>
        <taxon>Gunneridae</taxon>
        <taxon>Pentapetalae</taxon>
        <taxon>rosids</taxon>
        <taxon>fabids</taxon>
        <taxon>Fabales</taxon>
        <taxon>Fabaceae</taxon>
        <taxon>Papilionoideae</taxon>
        <taxon>50 kb inversion clade</taxon>
        <taxon>NPAAA clade</taxon>
        <taxon>Hologalegina</taxon>
        <taxon>IRL clade</taxon>
        <taxon>Trifolieae</taxon>
        <taxon>Trifolium</taxon>
    </lineage>
</organism>
<sequence length="59" mass="6695">MVSSYPRSWCHHLKLQMVQFKWPPACWLAPQLRTTMVSSSKTGSNHLLHGDFVSPATLV</sequence>
<proteinExistence type="predicted"/>
<dbReference type="AlphaFoldDB" id="A0A2Z6PG99"/>
<protein>
    <submittedName>
        <fullName evidence="1">Uncharacterized protein</fullName>
    </submittedName>
</protein>
<name>A0A2Z6PG99_TRISU</name>